<dbReference type="InterPro" id="IPR017703">
    <property type="entry name" value="YgfZ/GCV_T_CS"/>
</dbReference>
<organism evidence="1 2">
    <name type="scientific">Azonexus hydrophilus</name>
    <dbReference type="NCBI Taxonomy" id="418702"/>
    <lineage>
        <taxon>Bacteria</taxon>
        <taxon>Pseudomonadati</taxon>
        <taxon>Pseudomonadota</taxon>
        <taxon>Betaproteobacteria</taxon>
        <taxon>Rhodocyclales</taxon>
        <taxon>Azonexaceae</taxon>
        <taxon>Azonexus</taxon>
    </lineage>
</organism>
<evidence type="ECO:0000313" key="1">
    <source>
        <dbReference type="EMBL" id="WZJ20301.1"/>
    </source>
</evidence>
<dbReference type="Gene3D" id="3.30.70.1630">
    <property type="match status" value="1"/>
</dbReference>
<dbReference type="Proteomes" id="UP001479520">
    <property type="component" value="Chromosome"/>
</dbReference>
<dbReference type="InterPro" id="IPR045179">
    <property type="entry name" value="YgfZ/GcvT"/>
</dbReference>
<dbReference type="EMBL" id="CP151406">
    <property type="protein sequence ID" value="WZJ20301.1"/>
    <property type="molecule type" value="Genomic_DNA"/>
</dbReference>
<dbReference type="PANTHER" id="PTHR22602">
    <property type="entry name" value="TRANSFERASE CAF17, MITOCHONDRIAL-RELATED"/>
    <property type="match status" value="1"/>
</dbReference>
<dbReference type="PANTHER" id="PTHR22602:SF0">
    <property type="entry name" value="TRANSFERASE CAF17, MITOCHONDRIAL-RELATED"/>
    <property type="match status" value="1"/>
</dbReference>
<reference evidence="1 2" key="1">
    <citation type="submission" date="2024-04" db="EMBL/GenBank/DDBJ databases">
        <title>Dissimilatory iodate-reducing microorganisms contribute to the enrichment of iodine in groundwater.</title>
        <authorList>
            <person name="Jiang Z."/>
        </authorList>
    </citation>
    <scope>NUCLEOTIDE SEQUENCE [LARGE SCALE GENOMIC DNA]</scope>
    <source>
        <strain evidence="1 2">NCP973</strain>
    </source>
</reference>
<protein>
    <submittedName>
        <fullName evidence="1">Folate-binding protein YgfZ</fullName>
    </submittedName>
</protein>
<dbReference type="Gene3D" id="2.40.30.160">
    <property type="match status" value="1"/>
</dbReference>
<dbReference type="SUPFAM" id="SSF103025">
    <property type="entry name" value="Folate-binding domain"/>
    <property type="match status" value="1"/>
</dbReference>
<dbReference type="NCBIfam" id="TIGR03317">
    <property type="entry name" value="ygfZ_signature"/>
    <property type="match status" value="1"/>
</dbReference>
<sequence length="339" mass="36163">MNPHWRSFLESTDACFAADVPEVLHFGDAQAELLAASRQTVLVPLTHLASISASGDEAKTFLHGQLTSDVNHLAQGAAQHAGWCTAKGRMQASFVVWHENESYRMLLAADLLEATAKRLQMFILRAKVKLQVESDTILLGLAGRQAAEALADAGLPIPESVMRATSSGDGTSIIHLDAQRYVLAAPVTALPALWQKLGVKARPAGLPAWRWLDVQAAFPLVSLATKEEFVPQMADFEKIGGVSFNKGCYPGQEIVARTQYLGKVKRHLYRLSGDVPLPAGADLFSPDNLEQASGKIMLGAPSPAGGHVALAVVQSNYAGNLRLGSRDGQEVTASAVNPA</sequence>
<dbReference type="PIRSF" id="PIRSF006487">
    <property type="entry name" value="GcvT"/>
    <property type="match status" value="1"/>
</dbReference>
<name>A0ABZ2XGA7_9RHOO</name>
<dbReference type="RefSeq" id="WP_341743073.1">
    <property type="nucleotide sequence ID" value="NZ_CP151406.1"/>
</dbReference>
<accession>A0ABZ2XGA7</accession>
<gene>
    <name evidence="1" type="ORF">AADV58_10075</name>
</gene>
<proteinExistence type="predicted"/>
<keyword evidence="2" id="KW-1185">Reference proteome</keyword>
<evidence type="ECO:0000313" key="2">
    <source>
        <dbReference type="Proteomes" id="UP001479520"/>
    </source>
</evidence>
<dbReference type="Gene3D" id="3.30.70.1400">
    <property type="entry name" value="Aminomethyltransferase beta-barrel domains"/>
    <property type="match status" value="1"/>
</dbReference>